<proteinExistence type="inferred from homology"/>
<organism evidence="9 10">
    <name type="scientific">Faucicola atlantae</name>
    <dbReference type="NCBI Taxonomy" id="34059"/>
    <lineage>
        <taxon>Bacteria</taxon>
        <taxon>Pseudomonadati</taxon>
        <taxon>Pseudomonadota</taxon>
        <taxon>Gammaproteobacteria</taxon>
        <taxon>Moraxellales</taxon>
        <taxon>Moraxellaceae</taxon>
        <taxon>Faucicola</taxon>
    </lineage>
</organism>
<dbReference type="GO" id="GO:0006457">
    <property type="term" value="P:protein folding"/>
    <property type="evidence" value="ECO:0007669"/>
    <property type="project" value="UniProtKB-UniRule"/>
</dbReference>
<keyword evidence="2 7" id="KW-0677">Repeat</keyword>
<dbReference type="SUPFAM" id="SSF109998">
    <property type="entry name" value="Triger factor/SurA peptide-binding domain-like"/>
    <property type="match status" value="1"/>
</dbReference>
<evidence type="ECO:0000256" key="3">
    <source>
        <dbReference type="ARBA" id="ARBA00022764"/>
    </source>
</evidence>
<evidence type="ECO:0000313" key="9">
    <source>
        <dbReference type="EMBL" id="OBX84305.1"/>
    </source>
</evidence>
<dbReference type="InterPro" id="IPR023058">
    <property type="entry name" value="PPIase_PpiC_CS"/>
</dbReference>
<dbReference type="PROSITE" id="PS01096">
    <property type="entry name" value="PPIC_PPIASE_1"/>
    <property type="match status" value="1"/>
</dbReference>
<dbReference type="GO" id="GO:0042277">
    <property type="term" value="F:peptide binding"/>
    <property type="evidence" value="ECO:0007669"/>
    <property type="project" value="InterPro"/>
</dbReference>
<dbReference type="PROSITE" id="PS50198">
    <property type="entry name" value="PPIC_PPIASE_2"/>
    <property type="match status" value="2"/>
</dbReference>
<keyword evidence="6 7" id="KW-0413">Isomerase</keyword>
<dbReference type="AlphaFoldDB" id="A0A1B8QL03"/>
<dbReference type="GO" id="GO:0050821">
    <property type="term" value="P:protein stabilization"/>
    <property type="evidence" value="ECO:0007669"/>
    <property type="project" value="InterPro"/>
</dbReference>
<dbReference type="PANTHER" id="PTHR47637:SF1">
    <property type="entry name" value="CHAPERONE SURA"/>
    <property type="match status" value="1"/>
</dbReference>
<feature type="signal peptide" evidence="7">
    <location>
        <begin position="1"/>
        <end position="40"/>
    </location>
</feature>
<dbReference type="Gene3D" id="1.10.4030.10">
    <property type="entry name" value="Porin chaperone SurA, peptide-binding domain"/>
    <property type="match status" value="1"/>
</dbReference>
<comment type="function">
    <text evidence="7">Chaperone involved in the correct folding and assembly of outer membrane proteins. Recognizes specific patterns of aromatic residues and the orientation of their side chains, which are found more frequently in integral outer membrane proteins. May act in both early periplasmic and late outer membrane-associated steps of protein maturation.</text>
</comment>
<comment type="caution">
    <text evidence="9">The sequence shown here is derived from an EMBL/GenBank/DDBJ whole genome shotgun (WGS) entry which is preliminary data.</text>
</comment>
<dbReference type="Pfam" id="PF09312">
    <property type="entry name" value="SurA_N"/>
    <property type="match status" value="1"/>
</dbReference>
<reference evidence="9 10" key="1">
    <citation type="submission" date="2016-06" db="EMBL/GenBank/DDBJ databases">
        <title>Draft genome of Moraxella atlantae CCUG 59586.</title>
        <authorList>
            <person name="Salva-Serra F."/>
            <person name="Engstrom-Jakobsson H."/>
            <person name="Thorell K."/>
            <person name="Gonzales-Siles L."/>
            <person name="Karlsson R."/>
            <person name="Boulund F."/>
            <person name="Engstrand L."/>
            <person name="Kristiansson E."/>
            <person name="Moore E."/>
        </authorList>
    </citation>
    <scope>NUCLEOTIDE SEQUENCE [LARGE SCALE GENOMIC DNA]</scope>
    <source>
        <strain evidence="9 10">CCUG 59586</strain>
    </source>
</reference>
<evidence type="ECO:0000313" key="10">
    <source>
        <dbReference type="Proteomes" id="UP000092616"/>
    </source>
</evidence>
<keyword evidence="5 7" id="KW-0143">Chaperone</keyword>
<dbReference type="GO" id="GO:0051082">
    <property type="term" value="F:unfolded protein binding"/>
    <property type="evidence" value="ECO:0007669"/>
    <property type="project" value="UniProtKB-UniRule"/>
</dbReference>
<dbReference type="InterPro" id="IPR046357">
    <property type="entry name" value="PPIase_dom_sf"/>
</dbReference>
<protein>
    <recommendedName>
        <fullName evidence="7">Chaperone SurA</fullName>
    </recommendedName>
    <alternativeName>
        <fullName evidence="7">Peptidyl-prolyl cis-trans isomerase SurA</fullName>
        <shortName evidence="7">PPIase SurA</shortName>
        <ecNumber evidence="7">5.2.1.8</ecNumber>
    </alternativeName>
    <alternativeName>
        <fullName evidence="7">Rotamase SurA</fullName>
    </alternativeName>
</protein>
<dbReference type="InterPro" id="IPR015391">
    <property type="entry name" value="SurA_N"/>
</dbReference>
<feature type="chain" id="PRO_5009004371" description="Chaperone SurA" evidence="7">
    <location>
        <begin position="41"/>
        <end position="482"/>
    </location>
</feature>
<dbReference type="InterPro" id="IPR000297">
    <property type="entry name" value="PPIase_PpiC"/>
</dbReference>
<accession>A0A1B8QL03</accession>
<evidence type="ECO:0000259" key="8">
    <source>
        <dbReference type="PROSITE" id="PS50198"/>
    </source>
</evidence>
<keyword evidence="10" id="KW-1185">Reference proteome</keyword>
<feature type="domain" description="PpiC" evidence="8">
    <location>
        <begin position="332"/>
        <end position="431"/>
    </location>
</feature>
<dbReference type="PANTHER" id="PTHR47637">
    <property type="entry name" value="CHAPERONE SURA"/>
    <property type="match status" value="1"/>
</dbReference>
<evidence type="ECO:0000256" key="6">
    <source>
        <dbReference type="ARBA" id="ARBA00023235"/>
    </source>
</evidence>
<dbReference type="GO" id="GO:0043165">
    <property type="term" value="P:Gram-negative-bacterium-type cell outer membrane assembly"/>
    <property type="evidence" value="ECO:0007669"/>
    <property type="project" value="InterPro"/>
</dbReference>
<keyword evidence="4 7" id="KW-0697">Rotamase</keyword>
<dbReference type="SUPFAM" id="SSF54534">
    <property type="entry name" value="FKBP-like"/>
    <property type="match status" value="2"/>
</dbReference>
<feature type="domain" description="PpiC" evidence="8">
    <location>
        <begin position="217"/>
        <end position="323"/>
    </location>
</feature>
<comment type="domain">
    <text evidence="7">The PPIase activity resides only in the second parvulin domain. The N-terminal region and the C-terminal tail are necessary and sufficient for the chaperone activity of SurA. The PPIase activity is dispensable for SurA to function as a chaperone. The N-terminal region and the C-terminal tail are also required for porin recognition.</text>
</comment>
<dbReference type="EMBL" id="LZNA01000006">
    <property type="protein sequence ID" value="OBX84305.1"/>
    <property type="molecule type" value="Genomic_DNA"/>
</dbReference>
<dbReference type="Gene3D" id="3.10.50.40">
    <property type="match status" value="2"/>
</dbReference>
<keyword evidence="3 7" id="KW-0574">Periplasm</keyword>
<comment type="catalytic activity">
    <reaction evidence="7">
        <text>[protein]-peptidylproline (omega=180) = [protein]-peptidylproline (omega=0)</text>
        <dbReference type="Rhea" id="RHEA:16237"/>
        <dbReference type="Rhea" id="RHEA-COMP:10747"/>
        <dbReference type="Rhea" id="RHEA-COMP:10748"/>
        <dbReference type="ChEBI" id="CHEBI:83833"/>
        <dbReference type="ChEBI" id="CHEBI:83834"/>
        <dbReference type="EC" id="5.2.1.8"/>
    </reaction>
</comment>
<dbReference type="HAMAP" id="MF_01183">
    <property type="entry name" value="Chaperone_SurA"/>
    <property type="match status" value="1"/>
</dbReference>
<dbReference type="Pfam" id="PF13616">
    <property type="entry name" value="Rotamase_3"/>
    <property type="match status" value="1"/>
</dbReference>
<comment type="subcellular location">
    <subcellularLocation>
        <location evidence="7">Periplasm</location>
    </subcellularLocation>
    <text evidence="7">Is capable of associating with the outer membrane.</text>
</comment>
<sequence precursor="true">MRNPVFSFSTTTTPVADCARRLSVLAAAMLAQMLNLSAHAATADISNAPMAAPNAAITRAPAVSVQKHTLDRVVAVVNDTPILQSQLDTAMAEAQQMLAAQNRRLTPEQLRRQVLDQLILQQIQLDVIKRQGIRVDDSRVNAALLNLAKQQGIDSLAQLQQQLDREQAGSYQALRQQVSQELAMQTLQQQQVARRIKISDQDVDMFLASPESRALDQVEYRTLHVLVPYPETGKAPTNAEQRQALQVADKIADALKADQADVNAVVADAQAGYPAEIQGGDMGFHRAGELPRDLSRDITALRVGQVTAPLPTARGLNVIKLVEKQGNDQQIIDQWQVRHILISPSVTMTNELAKQQIESLYEQLRQGADFATLAATYSKDPGSANNGGSLGWVGEDEMVPQFEQVMKNTEVNDFSTPFETQYGWHILKVEGKRQHDVTDIYRRNKAREALYQRLAPQALEDWLQELRAQAYVNIMPEAQTTS</sequence>
<dbReference type="InterPro" id="IPR050280">
    <property type="entry name" value="OMP_Chaperone_SurA"/>
</dbReference>
<evidence type="ECO:0000256" key="4">
    <source>
        <dbReference type="ARBA" id="ARBA00023110"/>
    </source>
</evidence>
<gene>
    <name evidence="7" type="primary">surA</name>
    <name evidence="9" type="ORF">A9306_03455</name>
</gene>
<dbReference type="GO" id="GO:0030288">
    <property type="term" value="C:outer membrane-bounded periplasmic space"/>
    <property type="evidence" value="ECO:0007669"/>
    <property type="project" value="InterPro"/>
</dbReference>
<evidence type="ECO:0000256" key="2">
    <source>
        <dbReference type="ARBA" id="ARBA00022737"/>
    </source>
</evidence>
<dbReference type="InterPro" id="IPR023034">
    <property type="entry name" value="PPIase_SurA"/>
</dbReference>
<dbReference type="EC" id="5.2.1.8" evidence="7"/>
<evidence type="ECO:0000256" key="5">
    <source>
        <dbReference type="ARBA" id="ARBA00023186"/>
    </source>
</evidence>
<dbReference type="InterPro" id="IPR027304">
    <property type="entry name" value="Trigger_fact/SurA_dom_sf"/>
</dbReference>
<evidence type="ECO:0000256" key="1">
    <source>
        <dbReference type="ARBA" id="ARBA00022729"/>
    </source>
</evidence>
<keyword evidence="1 7" id="KW-0732">Signal</keyword>
<dbReference type="GO" id="GO:0003755">
    <property type="term" value="F:peptidyl-prolyl cis-trans isomerase activity"/>
    <property type="evidence" value="ECO:0007669"/>
    <property type="project" value="UniProtKB-UniRule"/>
</dbReference>
<evidence type="ECO:0000256" key="7">
    <source>
        <dbReference type="HAMAP-Rule" id="MF_01183"/>
    </source>
</evidence>
<name>A0A1B8QL03_9GAMM</name>
<dbReference type="RefSeq" id="WP_067334307.1">
    <property type="nucleotide sequence ID" value="NZ_CP171125.1"/>
</dbReference>
<dbReference type="Proteomes" id="UP000092616">
    <property type="component" value="Unassembled WGS sequence"/>
</dbReference>
<dbReference type="Pfam" id="PF00639">
    <property type="entry name" value="Rotamase"/>
    <property type="match status" value="1"/>
</dbReference>